<evidence type="ECO:0000313" key="1">
    <source>
        <dbReference type="EMBL" id="BDG72352.1"/>
    </source>
</evidence>
<dbReference type="Proteomes" id="UP000831327">
    <property type="component" value="Chromosome"/>
</dbReference>
<proteinExistence type="predicted"/>
<organism evidence="1 2">
    <name type="scientific">Roseomonas fluvialis</name>
    <dbReference type="NCBI Taxonomy" id="1750527"/>
    <lineage>
        <taxon>Bacteria</taxon>
        <taxon>Pseudomonadati</taxon>
        <taxon>Pseudomonadota</taxon>
        <taxon>Alphaproteobacteria</taxon>
        <taxon>Acetobacterales</taxon>
        <taxon>Roseomonadaceae</taxon>
        <taxon>Roseomonas</taxon>
    </lineage>
</organism>
<dbReference type="InterPro" id="IPR021927">
    <property type="entry name" value="DUF3540"/>
</dbReference>
<dbReference type="RefSeq" id="WP_244459558.1">
    <property type="nucleotide sequence ID" value="NZ_AP025637.1"/>
</dbReference>
<gene>
    <name evidence="1" type="ORF">Rmf_22810</name>
</gene>
<keyword evidence="2" id="KW-1185">Reference proteome</keyword>
<reference evidence="1 2" key="1">
    <citation type="journal article" date="2016" name="Microbes Environ.">
        <title>Phylogenetically diverse aerobic anoxygenic phototrophic bacteria isolated from epilithic biofilms in Tama river, Japan.</title>
        <authorList>
            <person name="Hirose S."/>
            <person name="Matsuura K."/>
            <person name="Haruta S."/>
        </authorList>
    </citation>
    <scope>NUCLEOTIDE SEQUENCE [LARGE SCALE GENOMIC DNA]</scope>
    <source>
        <strain evidence="1 2">S08</strain>
    </source>
</reference>
<evidence type="ECO:0000313" key="2">
    <source>
        <dbReference type="Proteomes" id="UP000831327"/>
    </source>
</evidence>
<protein>
    <recommendedName>
        <fullName evidence="3">DUF3540 domain-containing protein</fullName>
    </recommendedName>
</protein>
<dbReference type="Pfam" id="PF12059">
    <property type="entry name" value="DUF3540"/>
    <property type="match status" value="1"/>
</dbReference>
<evidence type="ECO:0008006" key="3">
    <source>
        <dbReference type="Google" id="ProtNLM"/>
    </source>
</evidence>
<accession>A0ABN6P177</accession>
<name>A0ABN6P177_9PROT</name>
<sequence length="199" mass="20995">MNAITGFSAFAMSGGQVAEVLSREGEDCLVLQDGREEAARRAFSCLVEPEPGDVVLVAQGAASPYILAVLERRGTAAMRLALPDGATVAADGGRLNLSAETLVMQAATTQVATQTLGVAATQTEARLGRVSAIAEAIETIATRIIGRFRRSYRFVEEGEHLRARDIDQRASGHMTLKGDTTTLQAGLVVKIDGAQIHMG</sequence>
<dbReference type="EMBL" id="AP025637">
    <property type="protein sequence ID" value="BDG72352.1"/>
    <property type="molecule type" value="Genomic_DNA"/>
</dbReference>